<dbReference type="InterPro" id="IPR002110">
    <property type="entry name" value="Ankyrin_rpt"/>
</dbReference>
<dbReference type="InterPro" id="IPR036770">
    <property type="entry name" value="Ankyrin_rpt-contain_sf"/>
</dbReference>
<feature type="repeat" description="ANK" evidence="2">
    <location>
        <begin position="909"/>
        <end position="941"/>
    </location>
</feature>
<name>A0A6A6BFD5_9PEZI</name>
<dbReference type="Gene3D" id="3.40.50.300">
    <property type="entry name" value="P-loop containing nucleotide triphosphate hydrolases"/>
    <property type="match status" value="1"/>
</dbReference>
<dbReference type="Pfam" id="PF12796">
    <property type="entry name" value="Ank_2"/>
    <property type="match status" value="1"/>
</dbReference>
<dbReference type="PANTHER" id="PTHR46082">
    <property type="entry name" value="ATP/GTP-BINDING PROTEIN-RELATED"/>
    <property type="match status" value="1"/>
</dbReference>
<dbReference type="OrthoDB" id="1577640at2759"/>
<dbReference type="RefSeq" id="XP_033397990.1">
    <property type="nucleotide sequence ID" value="XM_033538169.1"/>
</dbReference>
<dbReference type="Pfam" id="PF24883">
    <property type="entry name" value="NPHP3_N"/>
    <property type="match status" value="1"/>
</dbReference>
<gene>
    <name evidence="4" type="ORF">K452DRAFT_250214</name>
</gene>
<proteinExistence type="predicted"/>
<dbReference type="Gene3D" id="3.40.50.1580">
    <property type="entry name" value="Nucleoside phosphorylase domain"/>
    <property type="match status" value="1"/>
</dbReference>
<dbReference type="PROSITE" id="PS50297">
    <property type="entry name" value="ANK_REP_REGION"/>
    <property type="match status" value="2"/>
</dbReference>
<dbReference type="PANTHER" id="PTHR46082:SF11">
    <property type="entry name" value="AAA+ ATPASE DOMAIN-CONTAINING PROTEIN-RELATED"/>
    <property type="match status" value="1"/>
</dbReference>
<evidence type="ECO:0000313" key="4">
    <source>
        <dbReference type="EMBL" id="KAF2142278.1"/>
    </source>
</evidence>
<keyword evidence="1" id="KW-0677">Repeat</keyword>
<dbReference type="SMART" id="SM00248">
    <property type="entry name" value="ANK"/>
    <property type="match status" value="3"/>
</dbReference>
<keyword evidence="5" id="KW-1185">Reference proteome</keyword>
<dbReference type="Proteomes" id="UP000799438">
    <property type="component" value="Unassembled WGS sequence"/>
</dbReference>
<evidence type="ECO:0000256" key="1">
    <source>
        <dbReference type="ARBA" id="ARBA00022737"/>
    </source>
</evidence>
<accession>A0A6A6BFD5</accession>
<reference evidence="4" key="1">
    <citation type="journal article" date="2020" name="Stud. Mycol.">
        <title>101 Dothideomycetes genomes: a test case for predicting lifestyles and emergence of pathogens.</title>
        <authorList>
            <person name="Haridas S."/>
            <person name="Albert R."/>
            <person name="Binder M."/>
            <person name="Bloem J."/>
            <person name="Labutti K."/>
            <person name="Salamov A."/>
            <person name="Andreopoulos B."/>
            <person name="Baker S."/>
            <person name="Barry K."/>
            <person name="Bills G."/>
            <person name="Bluhm B."/>
            <person name="Cannon C."/>
            <person name="Castanera R."/>
            <person name="Culley D."/>
            <person name="Daum C."/>
            <person name="Ezra D."/>
            <person name="Gonzalez J."/>
            <person name="Henrissat B."/>
            <person name="Kuo A."/>
            <person name="Liang C."/>
            <person name="Lipzen A."/>
            <person name="Lutzoni F."/>
            <person name="Magnuson J."/>
            <person name="Mondo S."/>
            <person name="Nolan M."/>
            <person name="Ohm R."/>
            <person name="Pangilinan J."/>
            <person name="Park H.-J."/>
            <person name="Ramirez L."/>
            <person name="Alfaro M."/>
            <person name="Sun H."/>
            <person name="Tritt A."/>
            <person name="Yoshinaga Y."/>
            <person name="Zwiers L.-H."/>
            <person name="Turgeon B."/>
            <person name="Goodwin S."/>
            <person name="Spatafora J."/>
            <person name="Crous P."/>
            <person name="Grigoriev I."/>
        </authorList>
    </citation>
    <scope>NUCLEOTIDE SEQUENCE</scope>
    <source>
        <strain evidence="4">CBS 121167</strain>
    </source>
</reference>
<dbReference type="EMBL" id="ML995485">
    <property type="protein sequence ID" value="KAF2142278.1"/>
    <property type="molecule type" value="Genomic_DNA"/>
</dbReference>
<feature type="domain" description="Nephrocystin 3-like N-terminal" evidence="3">
    <location>
        <begin position="395"/>
        <end position="560"/>
    </location>
</feature>
<dbReference type="InterPro" id="IPR035994">
    <property type="entry name" value="Nucleoside_phosphorylase_sf"/>
</dbReference>
<feature type="repeat" description="ANK" evidence="2">
    <location>
        <begin position="876"/>
        <end position="908"/>
    </location>
</feature>
<dbReference type="InterPro" id="IPR056884">
    <property type="entry name" value="NPHP3-like_N"/>
</dbReference>
<evidence type="ECO:0000313" key="5">
    <source>
        <dbReference type="Proteomes" id="UP000799438"/>
    </source>
</evidence>
<dbReference type="InterPro" id="IPR053137">
    <property type="entry name" value="NLR-like"/>
</dbReference>
<dbReference type="GO" id="GO:0003824">
    <property type="term" value="F:catalytic activity"/>
    <property type="evidence" value="ECO:0007669"/>
    <property type="project" value="InterPro"/>
</dbReference>
<dbReference type="PROSITE" id="PS50088">
    <property type="entry name" value="ANK_REPEAT"/>
    <property type="match status" value="3"/>
</dbReference>
<dbReference type="AlphaFoldDB" id="A0A6A6BFD5"/>
<dbReference type="SUPFAM" id="SSF48403">
    <property type="entry name" value="Ankyrin repeat"/>
    <property type="match status" value="1"/>
</dbReference>
<protein>
    <recommendedName>
        <fullName evidence="3">Nephrocystin 3-like N-terminal domain-containing protein</fullName>
    </recommendedName>
</protein>
<organism evidence="4 5">
    <name type="scientific">Aplosporella prunicola CBS 121167</name>
    <dbReference type="NCBI Taxonomy" id="1176127"/>
    <lineage>
        <taxon>Eukaryota</taxon>
        <taxon>Fungi</taxon>
        <taxon>Dikarya</taxon>
        <taxon>Ascomycota</taxon>
        <taxon>Pezizomycotina</taxon>
        <taxon>Dothideomycetes</taxon>
        <taxon>Dothideomycetes incertae sedis</taxon>
        <taxon>Botryosphaeriales</taxon>
        <taxon>Aplosporellaceae</taxon>
        <taxon>Aplosporella</taxon>
    </lineage>
</organism>
<dbReference type="GeneID" id="54295665"/>
<dbReference type="SUPFAM" id="SSF53167">
    <property type="entry name" value="Purine and uridine phosphorylases"/>
    <property type="match status" value="1"/>
</dbReference>
<dbReference type="GO" id="GO:0009116">
    <property type="term" value="P:nucleoside metabolic process"/>
    <property type="evidence" value="ECO:0007669"/>
    <property type="project" value="InterPro"/>
</dbReference>
<feature type="repeat" description="ANK" evidence="2">
    <location>
        <begin position="942"/>
        <end position="974"/>
    </location>
</feature>
<dbReference type="Gene3D" id="1.25.40.20">
    <property type="entry name" value="Ankyrin repeat-containing domain"/>
    <property type="match status" value="1"/>
</dbReference>
<sequence>MATFKSLDNLDQYTVGWIAALPIERAAATAMLDELHKKPLNFTQPSNDKNSYTWGRIAEHNVVIASLPAGVYGTTSAAATAMSMLSSFPQIRIGLMVGIGAGISRPDEDLDIRLGDIAVSQPSGASGGVVQYDFGKAKTGDQFERIGFLNSPPQALLNALASLQAQAEIDGSRVPKILEEMLKKHPELAKAKLRKPSYTYQGQEHDKLFKSTYIHTQGKNCDNCDPEQEVKRDEREVYSPEIHYGLIVSGNTLVKDASTRDLIVKELGDDCICFEMEAAGLMNNFPCLVIRGICDYADSHKNDRWQRYAAATAAAYAKEFLGVIQGEDVERTQRATDALKDIAKNVTDIRDIAHETKSGVDLLSRDGHQQKVHAWLSPSDPSTNYNKALQQRHQGSGQWFLQSPRYSAWKTERNSFLWLYGIPGCGKTILSSTIVENLETGGVSHKLLYFYFDFSDNQKQSLENAVHSLIIQLYGKNADTQRHLDSLYSSCESGKRRPTLESLCKVFQEMIQQVGEVWIVLDALDECRTRREYSNTGLLPWLECLLNSQQMNVHLLVTSRPEQDIQSVIEKWAHIQDIVPIQGDLVAEDIRGYVQKRVRHHEGLSRWQQRPKVQAEIEAALIEKANGMFRWVSCQLDALENCLDYPTLKTALGSLPKTLDETYARILKSIPEEHKHHTIRILQFLAFSERPLQINEAIDAIAVQTRSKPRFDPENRMPVPKEISRYCSSLVAVVSKKDGAHNDDNFYNNNDDKKMTGTQIQLAHFSVKEYLTSSRLEKHIAEELQETAARASIAEVCLAYLLELKQDLLAKEVRRQYHLAQYSARYWTGHALAAETCSEAIHILEKEFFSENFYKAGYRLYNPDRPWDNNNEKDQELLPALYYASLEGLVDSVKMLLDKGADVNAQGGTYGNALQAASSLGHEKIVQMLLDKGADVNAQGGRYGNTLQAASFGGHEKIVQMLLEKDADVNAQGGEYDNALYAASYLGFFRGPREDRSDAARQGCRR</sequence>
<dbReference type="InterPro" id="IPR027417">
    <property type="entry name" value="P-loop_NTPase"/>
</dbReference>
<dbReference type="SUPFAM" id="SSF52540">
    <property type="entry name" value="P-loop containing nucleoside triphosphate hydrolases"/>
    <property type="match status" value="1"/>
</dbReference>
<evidence type="ECO:0000256" key="2">
    <source>
        <dbReference type="PROSITE-ProRule" id="PRU00023"/>
    </source>
</evidence>
<evidence type="ECO:0000259" key="3">
    <source>
        <dbReference type="Pfam" id="PF24883"/>
    </source>
</evidence>
<keyword evidence="2" id="KW-0040">ANK repeat</keyword>